<organism evidence="5 6">
    <name type="scientific">Elysia marginata</name>
    <dbReference type="NCBI Taxonomy" id="1093978"/>
    <lineage>
        <taxon>Eukaryota</taxon>
        <taxon>Metazoa</taxon>
        <taxon>Spiralia</taxon>
        <taxon>Lophotrochozoa</taxon>
        <taxon>Mollusca</taxon>
        <taxon>Gastropoda</taxon>
        <taxon>Heterobranchia</taxon>
        <taxon>Euthyneura</taxon>
        <taxon>Panpulmonata</taxon>
        <taxon>Sacoglossa</taxon>
        <taxon>Placobranchoidea</taxon>
        <taxon>Plakobranchidae</taxon>
        <taxon>Elysia</taxon>
    </lineage>
</organism>
<feature type="domain" description="C-type lectin" evidence="4">
    <location>
        <begin position="64"/>
        <end position="189"/>
    </location>
</feature>
<dbReference type="Proteomes" id="UP000762676">
    <property type="component" value="Unassembled WGS sequence"/>
</dbReference>
<dbReference type="AlphaFoldDB" id="A0AAV4HFR7"/>
<keyword evidence="5" id="KW-0675">Receptor</keyword>
<evidence type="ECO:0000313" key="6">
    <source>
        <dbReference type="Proteomes" id="UP000762676"/>
    </source>
</evidence>
<sequence length="490" mass="54224">MWESGQPNNLPSSSHGNGQDCVEIGTSFSFDSKWNDNDCTEKAKFICEKFPSAPCLPGWIESKASGTCIKLFADQKSWENARAVCQANGGDLVKILDDDMNDFIWDQVSADLGHAYWMGLHDRQSEGIFVWLDEPAKAQYTNWDSDQPNNLDSLHHIDGQDCAEIGNDLVAEKKWNDRDCGIPTKFICEKAKVGSSPQAAACPKGWIKSAHSGTCIKLYNKRKSWTDARAFCQTSGGDLVKIVDQSMNQFIWGQVSTDKNEPYWIGLHDRNGENEFQWLDDTAKVTYTNWGSGQPNNLPSSPTGEGQDCVEIGSSFVDDSKWNDNRCGDKAKFVCERSPAGLDSKPTPAKPTRIDHHDVVVKVSTTLSPLDHPRPNQHSKPVRVDDKVTKPRQTNTRVPAGKYQRSTQDKHQGKKLDGGAIAAIVITVIVVSAALIAAAFFGRRYYLRRQTARTSNLNSAIQFTNQIYASMQEMTELESGSNGKSSGSMA</sequence>
<comment type="caution">
    <text evidence="5">The sequence shown here is derived from an EMBL/GenBank/DDBJ whole genome shotgun (WGS) entry which is preliminary data.</text>
</comment>
<dbReference type="PROSITE" id="PS50041">
    <property type="entry name" value="C_TYPE_LECTIN_2"/>
    <property type="match status" value="3"/>
</dbReference>
<evidence type="ECO:0000259" key="4">
    <source>
        <dbReference type="PROSITE" id="PS50041"/>
    </source>
</evidence>
<evidence type="ECO:0000313" key="5">
    <source>
        <dbReference type="EMBL" id="GFR95700.1"/>
    </source>
</evidence>
<feature type="domain" description="C-type lectin" evidence="4">
    <location>
        <begin position="1"/>
        <end position="48"/>
    </location>
</feature>
<evidence type="ECO:0000256" key="3">
    <source>
        <dbReference type="SAM" id="Phobius"/>
    </source>
</evidence>
<keyword evidence="3" id="KW-1133">Transmembrane helix</keyword>
<dbReference type="InterPro" id="IPR001304">
    <property type="entry name" value="C-type_lectin-like"/>
</dbReference>
<feature type="region of interest" description="Disordered" evidence="2">
    <location>
        <begin position="366"/>
        <end position="414"/>
    </location>
</feature>
<dbReference type="InterPro" id="IPR050111">
    <property type="entry name" value="C-type_lectin/snaclec_domain"/>
</dbReference>
<dbReference type="InterPro" id="IPR016186">
    <property type="entry name" value="C-type_lectin-like/link_sf"/>
</dbReference>
<gene>
    <name evidence="5" type="ORF">ElyMa_004435500</name>
</gene>
<proteinExistence type="predicted"/>
<evidence type="ECO:0000256" key="1">
    <source>
        <dbReference type="ARBA" id="ARBA00023157"/>
    </source>
</evidence>
<feature type="domain" description="C-type lectin" evidence="4">
    <location>
        <begin position="211"/>
        <end position="336"/>
    </location>
</feature>
<dbReference type="PANTHER" id="PTHR22803">
    <property type="entry name" value="MANNOSE, PHOSPHOLIPASE, LECTIN RECEPTOR RELATED"/>
    <property type="match status" value="1"/>
</dbReference>
<dbReference type="EMBL" id="BMAT01008938">
    <property type="protein sequence ID" value="GFR95700.1"/>
    <property type="molecule type" value="Genomic_DNA"/>
</dbReference>
<name>A0AAV4HFR7_9GAST</name>
<reference evidence="5 6" key="1">
    <citation type="journal article" date="2021" name="Elife">
        <title>Chloroplast acquisition without the gene transfer in kleptoplastic sea slugs, Plakobranchus ocellatus.</title>
        <authorList>
            <person name="Maeda T."/>
            <person name="Takahashi S."/>
            <person name="Yoshida T."/>
            <person name="Shimamura S."/>
            <person name="Takaki Y."/>
            <person name="Nagai Y."/>
            <person name="Toyoda A."/>
            <person name="Suzuki Y."/>
            <person name="Arimoto A."/>
            <person name="Ishii H."/>
            <person name="Satoh N."/>
            <person name="Nishiyama T."/>
            <person name="Hasebe M."/>
            <person name="Maruyama T."/>
            <person name="Minagawa J."/>
            <person name="Obokata J."/>
            <person name="Shigenobu S."/>
        </authorList>
    </citation>
    <scope>NUCLEOTIDE SEQUENCE [LARGE SCALE GENOMIC DNA]</scope>
</reference>
<dbReference type="Pfam" id="PF00059">
    <property type="entry name" value="Lectin_C"/>
    <property type="match status" value="3"/>
</dbReference>
<dbReference type="CDD" id="cd00037">
    <property type="entry name" value="CLECT"/>
    <property type="match status" value="2"/>
</dbReference>
<protein>
    <submittedName>
        <fullName evidence="5">Macrophage mannose receptor 1-like</fullName>
    </submittedName>
</protein>
<accession>A0AAV4HFR7</accession>
<dbReference type="SUPFAM" id="SSF56436">
    <property type="entry name" value="C-type lectin-like"/>
    <property type="match status" value="3"/>
</dbReference>
<keyword evidence="6" id="KW-1185">Reference proteome</keyword>
<feature type="transmembrane region" description="Helical" evidence="3">
    <location>
        <begin position="420"/>
        <end position="441"/>
    </location>
</feature>
<keyword evidence="3" id="KW-0812">Transmembrane</keyword>
<dbReference type="SMART" id="SM00034">
    <property type="entry name" value="CLECT"/>
    <property type="match status" value="2"/>
</dbReference>
<keyword evidence="3" id="KW-0472">Membrane</keyword>
<dbReference type="InterPro" id="IPR016187">
    <property type="entry name" value="CTDL_fold"/>
</dbReference>
<dbReference type="InterPro" id="IPR018378">
    <property type="entry name" value="C-type_lectin_CS"/>
</dbReference>
<keyword evidence="1" id="KW-1015">Disulfide bond</keyword>
<evidence type="ECO:0000256" key="2">
    <source>
        <dbReference type="SAM" id="MobiDB-lite"/>
    </source>
</evidence>
<dbReference type="PROSITE" id="PS00615">
    <property type="entry name" value="C_TYPE_LECTIN_1"/>
    <property type="match status" value="3"/>
</dbReference>
<dbReference type="Gene3D" id="3.10.100.10">
    <property type="entry name" value="Mannose-Binding Protein A, subunit A"/>
    <property type="match status" value="3"/>
</dbReference>